<dbReference type="EMBL" id="OUUZ01000015">
    <property type="protein sequence ID" value="SPQ25783.1"/>
    <property type="molecule type" value="Genomic_DNA"/>
</dbReference>
<evidence type="ECO:0000313" key="1">
    <source>
        <dbReference type="EMBL" id="SPQ25783.1"/>
    </source>
</evidence>
<dbReference type="Proteomes" id="UP000289323">
    <property type="component" value="Unassembled WGS sequence"/>
</dbReference>
<reference evidence="1 2" key="1">
    <citation type="submission" date="2018-04" db="EMBL/GenBank/DDBJ databases">
        <authorList>
            <person name="Huttner S."/>
            <person name="Dainat J."/>
        </authorList>
    </citation>
    <scope>NUCLEOTIDE SEQUENCE [LARGE SCALE GENOMIC DNA]</scope>
</reference>
<proteinExistence type="predicted"/>
<accession>A0A3S4BPI1</accession>
<sequence>MAAPHTQFDSTL</sequence>
<protein>
    <submittedName>
        <fullName evidence="1">A00127a2-a002-45ef-a19c-0c5191a923aa</fullName>
    </submittedName>
</protein>
<gene>
    <name evidence="1" type="ORF">TT172_LOCUS8202</name>
</gene>
<name>A0A3S4BPI1_9PEZI</name>
<organism evidence="1 2">
    <name type="scientific">Thermothielavioides terrestris</name>
    <dbReference type="NCBI Taxonomy" id="2587410"/>
    <lineage>
        <taxon>Eukaryota</taxon>
        <taxon>Fungi</taxon>
        <taxon>Dikarya</taxon>
        <taxon>Ascomycota</taxon>
        <taxon>Pezizomycotina</taxon>
        <taxon>Sordariomycetes</taxon>
        <taxon>Sordariomycetidae</taxon>
        <taxon>Sordariales</taxon>
        <taxon>Chaetomiaceae</taxon>
        <taxon>Thermothielavioides</taxon>
    </lineage>
</organism>
<evidence type="ECO:0000313" key="2">
    <source>
        <dbReference type="Proteomes" id="UP000289323"/>
    </source>
</evidence>